<reference evidence="1 2" key="1">
    <citation type="submission" date="2015-03" db="EMBL/GenBank/DDBJ databases">
        <authorList>
            <consortium name="Pathogen Informatics"/>
        </authorList>
    </citation>
    <scope>NUCLEOTIDE SEQUENCE [LARGE SCALE GENOMIC DNA]</scope>
    <source>
        <strain evidence="1 2">G09901357</strain>
    </source>
</reference>
<gene>
    <name evidence="1" type="ORF">ERS007681_01227</name>
</gene>
<proteinExistence type="predicted"/>
<dbReference type="AlphaFoldDB" id="A0A654T6W3"/>
<organism evidence="1 2">
    <name type="scientific">Mycobacterium tuberculosis</name>
    <dbReference type="NCBI Taxonomy" id="1773"/>
    <lineage>
        <taxon>Bacteria</taxon>
        <taxon>Bacillati</taxon>
        <taxon>Actinomycetota</taxon>
        <taxon>Actinomycetes</taxon>
        <taxon>Mycobacteriales</taxon>
        <taxon>Mycobacteriaceae</taxon>
        <taxon>Mycobacterium</taxon>
        <taxon>Mycobacterium tuberculosis complex</taxon>
    </lineage>
</organism>
<evidence type="ECO:0000313" key="2">
    <source>
        <dbReference type="Proteomes" id="UP000048289"/>
    </source>
</evidence>
<sequence length="74" mass="8026">MAGRGPGNPGWLADLNVMAADFPRYTAARDGDKPVDWTRIRRSGNDGRRHRMLGSRFDSGGEAKHFLAISLAGA</sequence>
<dbReference type="Proteomes" id="UP000048289">
    <property type="component" value="Unassembled WGS sequence"/>
</dbReference>
<name>A0A654T6W3_MYCTX</name>
<dbReference type="EMBL" id="CFOE01000113">
    <property type="protein sequence ID" value="CFE38858.1"/>
    <property type="molecule type" value="Genomic_DNA"/>
</dbReference>
<evidence type="ECO:0000313" key="1">
    <source>
        <dbReference type="EMBL" id="CFE38858.1"/>
    </source>
</evidence>
<accession>A0A654T6W3</accession>
<protein>
    <submittedName>
        <fullName evidence="1">Uncharacterized protein</fullName>
    </submittedName>
</protein>